<gene>
    <name evidence="3" type="ORF">GPUH_LOCUS20726</name>
</gene>
<accession>A0A183EID4</accession>
<reference evidence="5" key="1">
    <citation type="submission" date="2016-06" db="UniProtKB">
        <authorList>
            <consortium name="WormBaseParasite"/>
        </authorList>
    </citation>
    <scope>IDENTIFICATION</scope>
</reference>
<keyword evidence="4" id="KW-1185">Reference proteome</keyword>
<feature type="chain" id="PRO_5043139202" evidence="2">
    <location>
        <begin position="21"/>
        <end position="66"/>
    </location>
</feature>
<protein>
    <submittedName>
        <fullName evidence="5">Secreted protein</fullName>
    </submittedName>
</protein>
<feature type="transmembrane region" description="Helical" evidence="1">
    <location>
        <begin position="39"/>
        <end position="56"/>
    </location>
</feature>
<proteinExistence type="predicted"/>
<reference evidence="3 4" key="2">
    <citation type="submission" date="2018-11" db="EMBL/GenBank/DDBJ databases">
        <authorList>
            <consortium name="Pathogen Informatics"/>
        </authorList>
    </citation>
    <scope>NUCLEOTIDE SEQUENCE [LARGE SCALE GENOMIC DNA]</scope>
</reference>
<evidence type="ECO:0000256" key="2">
    <source>
        <dbReference type="SAM" id="SignalP"/>
    </source>
</evidence>
<sequence length="66" mass="7437">MMMMMTMVMAMMMIREFVAALDCCAGVVSVWEMAQLTLVIVLLGLLQFLIPSHFYAPNTPSENLYS</sequence>
<dbReference type="WBParaSite" id="GPUH_0002075001-mRNA-1">
    <property type="protein sequence ID" value="GPUH_0002075001-mRNA-1"/>
    <property type="gene ID" value="GPUH_0002075001"/>
</dbReference>
<dbReference type="EMBL" id="UYRT01090999">
    <property type="protein sequence ID" value="VDN36665.1"/>
    <property type="molecule type" value="Genomic_DNA"/>
</dbReference>
<evidence type="ECO:0000313" key="5">
    <source>
        <dbReference type="WBParaSite" id="GPUH_0002075001-mRNA-1"/>
    </source>
</evidence>
<evidence type="ECO:0000313" key="4">
    <source>
        <dbReference type="Proteomes" id="UP000271098"/>
    </source>
</evidence>
<dbReference type="Proteomes" id="UP000271098">
    <property type="component" value="Unassembled WGS sequence"/>
</dbReference>
<dbReference type="AlphaFoldDB" id="A0A183EID4"/>
<evidence type="ECO:0000256" key="1">
    <source>
        <dbReference type="SAM" id="Phobius"/>
    </source>
</evidence>
<evidence type="ECO:0000313" key="3">
    <source>
        <dbReference type="EMBL" id="VDN36665.1"/>
    </source>
</evidence>
<organism evidence="5">
    <name type="scientific">Gongylonema pulchrum</name>
    <dbReference type="NCBI Taxonomy" id="637853"/>
    <lineage>
        <taxon>Eukaryota</taxon>
        <taxon>Metazoa</taxon>
        <taxon>Ecdysozoa</taxon>
        <taxon>Nematoda</taxon>
        <taxon>Chromadorea</taxon>
        <taxon>Rhabditida</taxon>
        <taxon>Spirurina</taxon>
        <taxon>Spiruromorpha</taxon>
        <taxon>Spiruroidea</taxon>
        <taxon>Gongylonematidae</taxon>
        <taxon>Gongylonema</taxon>
    </lineage>
</organism>
<keyword evidence="1" id="KW-0812">Transmembrane</keyword>
<keyword evidence="1" id="KW-1133">Transmembrane helix</keyword>
<keyword evidence="1" id="KW-0472">Membrane</keyword>
<keyword evidence="2" id="KW-0732">Signal</keyword>
<feature type="signal peptide" evidence="2">
    <location>
        <begin position="1"/>
        <end position="20"/>
    </location>
</feature>
<name>A0A183EID4_9BILA</name>